<dbReference type="GO" id="GO:0005730">
    <property type="term" value="C:nucleolus"/>
    <property type="evidence" value="ECO:0007669"/>
    <property type="project" value="UniProtKB-SubCell"/>
</dbReference>
<dbReference type="PANTHER" id="PTHR13214:SF1">
    <property type="entry name" value="ZINC FINGER PROTEIN 330"/>
    <property type="match status" value="1"/>
</dbReference>
<dbReference type="EMBL" id="UYSU01000112">
    <property type="protein sequence ID" value="VDL85233.1"/>
    <property type="molecule type" value="Genomic_DNA"/>
</dbReference>
<dbReference type="Pfam" id="PF06524">
    <property type="entry name" value="NOA36"/>
    <property type="match status" value="1"/>
</dbReference>
<keyword evidence="6" id="KW-0862">Zinc</keyword>
<reference evidence="10" key="1">
    <citation type="submission" date="2016-06" db="UniProtKB">
        <authorList>
            <consortium name="WormBaseParasite"/>
        </authorList>
    </citation>
    <scope>IDENTIFICATION</scope>
</reference>
<keyword evidence="3" id="KW-0479">Metal-binding</keyword>
<keyword evidence="9" id="KW-1185">Reference proteome</keyword>
<dbReference type="WBParaSite" id="SSLN_0000021501-mRNA-1">
    <property type="protein sequence ID" value="SSLN_0000021501-mRNA-1"/>
    <property type="gene ID" value="SSLN_0000021501"/>
</dbReference>
<gene>
    <name evidence="8" type="ORF">SSLN_LOCUS203</name>
</gene>
<dbReference type="InterPro" id="IPR010531">
    <property type="entry name" value="NOA36"/>
</dbReference>
<evidence type="ECO:0000256" key="2">
    <source>
        <dbReference type="ARBA" id="ARBA00007212"/>
    </source>
</evidence>
<dbReference type="AlphaFoldDB" id="A0A183S7K5"/>
<name>A0A183S7K5_SCHSO</name>
<proteinExistence type="inferred from homology"/>
<keyword evidence="4" id="KW-0677">Repeat</keyword>
<evidence type="ECO:0000256" key="6">
    <source>
        <dbReference type="ARBA" id="ARBA00022833"/>
    </source>
</evidence>
<dbReference type="GO" id="GO:0008270">
    <property type="term" value="F:zinc ion binding"/>
    <property type="evidence" value="ECO:0007669"/>
    <property type="project" value="UniProtKB-KW"/>
</dbReference>
<reference evidence="8 9" key="2">
    <citation type="submission" date="2018-11" db="EMBL/GenBank/DDBJ databases">
        <authorList>
            <consortium name="Pathogen Informatics"/>
        </authorList>
    </citation>
    <scope>NUCLEOTIDE SEQUENCE [LARGE SCALE GENOMIC DNA]</scope>
    <source>
        <strain evidence="8 9">NST_G2</strain>
    </source>
</reference>
<evidence type="ECO:0000256" key="1">
    <source>
        <dbReference type="ARBA" id="ARBA00004604"/>
    </source>
</evidence>
<accession>A0A183S7K5</accession>
<sequence>MLLQARVHLWTVARCLLKNPPVAGCRDNANPLENPTTKRRWQANLLNGGSRSCCGAAKEFAAFYKAVGVPDLSPSHPGSTVAAGPRLLIRQTQAMPKKKTGQRKKSEKAKVRQKEMFKKRMHIPVANHNCNASMECDKCQKRQKNRAFCYFCGAVQRLPMCAQCGKQKCLSKSGDCVVKHGVAHVTGLAMVGAICDFCEAWVCHGLNCLTTHACSCPLRDCVCVECERDVTEHGGRIFSCAFCSRMLCEDDQFEHQASCQRLESENFKCPSCNRIGSNACLRCKVVFCDDHCRRKGVKYAPGQPISCPRCSHPLDQSYCLSISSKFIHMQAQSE</sequence>
<comment type="subcellular location">
    <subcellularLocation>
        <location evidence="1">Nucleus</location>
        <location evidence="1">Nucleolus</location>
    </subcellularLocation>
</comment>
<protein>
    <submittedName>
        <fullName evidence="10">Zinc finger protein 330</fullName>
    </submittedName>
</protein>
<evidence type="ECO:0000313" key="10">
    <source>
        <dbReference type="WBParaSite" id="SSLN_0000021501-mRNA-1"/>
    </source>
</evidence>
<evidence type="ECO:0000256" key="7">
    <source>
        <dbReference type="ARBA" id="ARBA00023242"/>
    </source>
</evidence>
<keyword evidence="5" id="KW-0863">Zinc-finger</keyword>
<evidence type="ECO:0000256" key="3">
    <source>
        <dbReference type="ARBA" id="ARBA00022723"/>
    </source>
</evidence>
<evidence type="ECO:0000313" key="9">
    <source>
        <dbReference type="Proteomes" id="UP000275846"/>
    </source>
</evidence>
<keyword evidence="7" id="KW-0539">Nucleus</keyword>
<evidence type="ECO:0000256" key="4">
    <source>
        <dbReference type="ARBA" id="ARBA00022737"/>
    </source>
</evidence>
<comment type="similarity">
    <text evidence="2">Belongs to the NOA36 family.</text>
</comment>
<evidence type="ECO:0000256" key="5">
    <source>
        <dbReference type="ARBA" id="ARBA00022771"/>
    </source>
</evidence>
<organism evidence="10">
    <name type="scientific">Schistocephalus solidus</name>
    <name type="common">Tapeworm</name>
    <dbReference type="NCBI Taxonomy" id="70667"/>
    <lineage>
        <taxon>Eukaryota</taxon>
        <taxon>Metazoa</taxon>
        <taxon>Spiralia</taxon>
        <taxon>Lophotrochozoa</taxon>
        <taxon>Platyhelminthes</taxon>
        <taxon>Cestoda</taxon>
        <taxon>Eucestoda</taxon>
        <taxon>Diphyllobothriidea</taxon>
        <taxon>Diphyllobothriidae</taxon>
        <taxon>Schistocephalus</taxon>
    </lineage>
</organism>
<dbReference type="Proteomes" id="UP000275846">
    <property type="component" value="Unassembled WGS sequence"/>
</dbReference>
<dbReference type="PANTHER" id="PTHR13214">
    <property type="entry name" value="ZINC FINGER PROTEIN 330"/>
    <property type="match status" value="1"/>
</dbReference>
<evidence type="ECO:0000313" key="8">
    <source>
        <dbReference type="EMBL" id="VDL85233.1"/>
    </source>
</evidence>
<dbReference type="STRING" id="70667.A0A183S7K5"/>
<dbReference type="OrthoDB" id="10258894at2759"/>